<dbReference type="SUPFAM" id="SSF55347">
    <property type="entry name" value="Glyceraldehyde-3-phosphate dehydrogenase-like, C-terminal domain"/>
    <property type="match status" value="1"/>
</dbReference>
<dbReference type="PANTHER" id="PTHR43818">
    <property type="entry name" value="BCDNA.GH03377"/>
    <property type="match status" value="1"/>
</dbReference>
<protein>
    <submittedName>
        <fullName evidence="4">Gfo/Idh/MocA family oxidoreductase</fullName>
    </submittedName>
</protein>
<comment type="caution">
    <text evidence="4">The sequence shown here is derived from an EMBL/GenBank/DDBJ whole genome shotgun (WGS) entry which is preliminary data.</text>
</comment>
<gene>
    <name evidence="4" type="ORF">FJM51_22820</name>
</gene>
<dbReference type="Gene3D" id="3.40.50.720">
    <property type="entry name" value="NAD(P)-binding Rossmann-like Domain"/>
    <property type="match status" value="1"/>
</dbReference>
<dbReference type="InterPro" id="IPR055170">
    <property type="entry name" value="GFO_IDH_MocA-like_dom"/>
</dbReference>
<dbReference type="InterPro" id="IPR000683">
    <property type="entry name" value="Gfo/Idh/MocA-like_OxRdtase_N"/>
</dbReference>
<dbReference type="EMBL" id="VFRP01000061">
    <property type="protein sequence ID" value="TPE45066.1"/>
    <property type="molecule type" value="Genomic_DNA"/>
</dbReference>
<dbReference type="PANTHER" id="PTHR43818:SF11">
    <property type="entry name" value="BCDNA.GH03377"/>
    <property type="match status" value="1"/>
</dbReference>
<evidence type="ECO:0000256" key="1">
    <source>
        <dbReference type="ARBA" id="ARBA00023002"/>
    </source>
</evidence>
<dbReference type="GO" id="GO:0000166">
    <property type="term" value="F:nucleotide binding"/>
    <property type="evidence" value="ECO:0007669"/>
    <property type="project" value="InterPro"/>
</dbReference>
<organism evidence="4 5">
    <name type="scientific">Amaricoccus solimangrovi</name>
    <dbReference type="NCBI Taxonomy" id="2589815"/>
    <lineage>
        <taxon>Bacteria</taxon>
        <taxon>Pseudomonadati</taxon>
        <taxon>Pseudomonadota</taxon>
        <taxon>Alphaproteobacteria</taxon>
        <taxon>Rhodobacterales</taxon>
        <taxon>Paracoccaceae</taxon>
        <taxon>Amaricoccus</taxon>
    </lineage>
</organism>
<dbReference type="GO" id="GO:0016491">
    <property type="term" value="F:oxidoreductase activity"/>
    <property type="evidence" value="ECO:0007669"/>
    <property type="project" value="UniProtKB-KW"/>
</dbReference>
<dbReference type="Pfam" id="PF01408">
    <property type="entry name" value="GFO_IDH_MocA"/>
    <property type="match status" value="1"/>
</dbReference>
<feature type="domain" description="Gfo/Idh/MocA-like oxidoreductase N-terminal" evidence="2">
    <location>
        <begin position="5"/>
        <end position="109"/>
    </location>
</feature>
<accession>A0A501WHH1</accession>
<keyword evidence="1" id="KW-0560">Oxidoreductase</keyword>
<keyword evidence="5" id="KW-1185">Reference proteome</keyword>
<evidence type="ECO:0000259" key="3">
    <source>
        <dbReference type="Pfam" id="PF22725"/>
    </source>
</evidence>
<dbReference type="Proteomes" id="UP000319255">
    <property type="component" value="Unassembled WGS sequence"/>
</dbReference>
<name>A0A501WHH1_9RHOB</name>
<feature type="domain" description="GFO/IDH/MocA-like oxidoreductase" evidence="3">
    <location>
        <begin position="119"/>
        <end position="240"/>
    </location>
</feature>
<reference evidence="4 5" key="1">
    <citation type="submission" date="2019-06" db="EMBL/GenBank/DDBJ databases">
        <title>A novel bacterium of genus Amaricoccus, isolated from marine sediment.</title>
        <authorList>
            <person name="Huang H."/>
            <person name="Mo K."/>
            <person name="Hu Y."/>
        </authorList>
    </citation>
    <scope>NUCLEOTIDE SEQUENCE [LARGE SCALE GENOMIC DNA]</scope>
    <source>
        <strain evidence="4 5">HB172011</strain>
    </source>
</reference>
<dbReference type="InterPro" id="IPR050463">
    <property type="entry name" value="Gfo/Idh/MocA_oxidrdct_glycsds"/>
</dbReference>
<evidence type="ECO:0000259" key="2">
    <source>
        <dbReference type="Pfam" id="PF01408"/>
    </source>
</evidence>
<dbReference type="SUPFAM" id="SSF51735">
    <property type="entry name" value="NAD(P)-binding Rossmann-fold domains"/>
    <property type="match status" value="1"/>
</dbReference>
<proteinExistence type="predicted"/>
<evidence type="ECO:0000313" key="4">
    <source>
        <dbReference type="EMBL" id="TPE45066.1"/>
    </source>
</evidence>
<sequence length="353" mass="37678">MGISHLAIANALDQFDVAAICDTSEILGGVLQKYTGLPFVSDFDKLLDRPGLEAVIIATPTTTHDWMAHKAIEKGLHVFCEKPLTLSSAVSRELAAAAEARGLVTQVGYHNRFIGTFGEVKRLLDAGAIGKVSHVQGEAYGPVVLKPAKPTWRGKAGGGGGCLYDYAAHPINLLNWYFGEADACGGALLKSGFSAEVDDEVYAALGFADGVTGQISVNWSDHSVRKMTTRITVWGTAGRIYADRQEIQVFLTGDAPIPEGYRKGWTVKYITELTPPVSFYLRGEEYSAQLEAFGDTIAAGEGSRENSFLSSAETDATIEMIRASAEANGGVGSFGATEIAPRKAGLVRRILGR</sequence>
<dbReference type="AlphaFoldDB" id="A0A501WHH1"/>
<evidence type="ECO:0000313" key="5">
    <source>
        <dbReference type="Proteomes" id="UP000319255"/>
    </source>
</evidence>
<dbReference type="OrthoDB" id="9815825at2"/>
<dbReference type="Pfam" id="PF22725">
    <property type="entry name" value="GFO_IDH_MocA_C3"/>
    <property type="match status" value="1"/>
</dbReference>
<dbReference type="InterPro" id="IPR036291">
    <property type="entry name" value="NAD(P)-bd_dom_sf"/>
</dbReference>
<dbReference type="Gene3D" id="3.30.360.10">
    <property type="entry name" value="Dihydrodipicolinate Reductase, domain 2"/>
    <property type="match status" value="1"/>
</dbReference>